<accession>A0AAV0I9X4</accession>
<keyword evidence="3" id="KW-1185">Reference proteome</keyword>
<gene>
    <name evidence="2" type="ORF">LITE_LOCUS8269</name>
</gene>
<reference evidence="2" key="1">
    <citation type="submission" date="2022-08" db="EMBL/GenBank/DDBJ databases">
        <authorList>
            <person name="Gutierrez-Valencia J."/>
        </authorList>
    </citation>
    <scope>NUCLEOTIDE SEQUENCE</scope>
</reference>
<dbReference type="Proteomes" id="UP001154282">
    <property type="component" value="Unassembled WGS sequence"/>
</dbReference>
<organism evidence="2 3">
    <name type="scientific">Linum tenue</name>
    <dbReference type="NCBI Taxonomy" id="586396"/>
    <lineage>
        <taxon>Eukaryota</taxon>
        <taxon>Viridiplantae</taxon>
        <taxon>Streptophyta</taxon>
        <taxon>Embryophyta</taxon>
        <taxon>Tracheophyta</taxon>
        <taxon>Spermatophyta</taxon>
        <taxon>Magnoliopsida</taxon>
        <taxon>eudicotyledons</taxon>
        <taxon>Gunneridae</taxon>
        <taxon>Pentapetalae</taxon>
        <taxon>rosids</taxon>
        <taxon>fabids</taxon>
        <taxon>Malpighiales</taxon>
        <taxon>Linaceae</taxon>
        <taxon>Linum</taxon>
    </lineage>
</organism>
<proteinExistence type="predicted"/>
<evidence type="ECO:0000256" key="1">
    <source>
        <dbReference type="SAM" id="Phobius"/>
    </source>
</evidence>
<comment type="caution">
    <text evidence="2">The sequence shown here is derived from an EMBL/GenBank/DDBJ whole genome shotgun (WGS) entry which is preliminary data.</text>
</comment>
<keyword evidence="1" id="KW-1133">Transmembrane helix</keyword>
<feature type="transmembrane region" description="Helical" evidence="1">
    <location>
        <begin position="117"/>
        <end position="135"/>
    </location>
</feature>
<sequence>SASPPPSKIVTSLRLCLSSTLQNYSFRRCLPSPDPATPPVLSFRRTRHSALPLLHSSPQPRISSPPILCSTIRPLPLPFLVAPPRTKTQKLKNPDLFDLVGDAAMQGARRRRWGSEFWIYGLVGAAGGLVTSGAMEGR</sequence>
<dbReference type="EMBL" id="CAMGYJ010000003">
    <property type="protein sequence ID" value="CAI0394296.1"/>
    <property type="molecule type" value="Genomic_DNA"/>
</dbReference>
<evidence type="ECO:0000313" key="2">
    <source>
        <dbReference type="EMBL" id="CAI0394296.1"/>
    </source>
</evidence>
<keyword evidence="1" id="KW-0472">Membrane</keyword>
<keyword evidence="1" id="KW-0812">Transmembrane</keyword>
<evidence type="ECO:0000313" key="3">
    <source>
        <dbReference type="Proteomes" id="UP001154282"/>
    </source>
</evidence>
<protein>
    <submittedName>
        <fullName evidence="2">Uncharacterized protein</fullName>
    </submittedName>
</protein>
<dbReference type="AlphaFoldDB" id="A0AAV0I9X4"/>
<feature type="non-terminal residue" evidence="2">
    <location>
        <position position="1"/>
    </location>
</feature>
<name>A0AAV0I9X4_9ROSI</name>